<evidence type="ECO:0000256" key="9">
    <source>
        <dbReference type="PROSITE-ProRule" id="PRU10141"/>
    </source>
</evidence>
<dbReference type="InterPro" id="IPR051131">
    <property type="entry name" value="NEK_Ser/Thr_kinase_NIMA"/>
</dbReference>
<feature type="domain" description="Protein kinase" evidence="12">
    <location>
        <begin position="82"/>
        <end position="347"/>
    </location>
</feature>
<dbReference type="PROSITE" id="PS00108">
    <property type="entry name" value="PROTEIN_KINASE_ST"/>
    <property type="match status" value="1"/>
</dbReference>
<protein>
    <recommendedName>
        <fullName evidence="1">non-specific serine/threonine protein kinase</fullName>
        <ecNumber evidence="1">2.7.11.1</ecNumber>
    </recommendedName>
</protein>
<reference evidence="13" key="1">
    <citation type="submission" date="2021-01" db="EMBL/GenBank/DDBJ databases">
        <authorList>
            <person name="Corre E."/>
            <person name="Pelletier E."/>
            <person name="Niang G."/>
            <person name="Scheremetjew M."/>
            <person name="Finn R."/>
            <person name="Kale V."/>
            <person name="Holt S."/>
            <person name="Cochrane G."/>
            <person name="Meng A."/>
            <person name="Brown T."/>
            <person name="Cohen L."/>
        </authorList>
    </citation>
    <scope>NUCLEOTIDE SEQUENCE</scope>
    <source>
        <strain evidence="13">SL-175</strain>
    </source>
</reference>
<proteinExistence type="inferred from homology"/>
<dbReference type="SMART" id="SM00220">
    <property type="entry name" value="S_TKc"/>
    <property type="match status" value="1"/>
</dbReference>
<dbReference type="InterPro" id="IPR011009">
    <property type="entry name" value="Kinase-like_dom_sf"/>
</dbReference>
<evidence type="ECO:0000256" key="8">
    <source>
        <dbReference type="ARBA" id="ARBA00048679"/>
    </source>
</evidence>
<dbReference type="Pfam" id="PF00069">
    <property type="entry name" value="Pkinase"/>
    <property type="match status" value="1"/>
</dbReference>
<dbReference type="EC" id="2.7.11.1" evidence="1"/>
<dbReference type="GO" id="GO:0005524">
    <property type="term" value="F:ATP binding"/>
    <property type="evidence" value="ECO:0007669"/>
    <property type="project" value="UniProtKB-UniRule"/>
</dbReference>
<dbReference type="InterPro" id="IPR000719">
    <property type="entry name" value="Prot_kinase_dom"/>
</dbReference>
<evidence type="ECO:0000256" key="4">
    <source>
        <dbReference type="ARBA" id="ARBA00022741"/>
    </source>
</evidence>
<feature type="compositionally biased region" description="Basic and acidic residues" evidence="11">
    <location>
        <begin position="27"/>
        <end position="39"/>
    </location>
</feature>
<dbReference type="InterPro" id="IPR017441">
    <property type="entry name" value="Protein_kinase_ATP_BS"/>
</dbReference>
<dbReference type="PANTHER" id="PTHR44899">
    <property type="entry name" value="CAMK FAMILY PROTEIN KINASE"/>
    <property type="match status" value="1"/>
</dbReference>
<dbReference type="AlphaFoldDB" id="A0A7S0SRW3"/>
<evidence type="ECO:0000256" key="6">
    <source>
        <dbReference type="ARBA" id="ARBA00022840"/>
    </source>
</evidence>
<comment type="catalytic activity">
    <reaction evidence="8">
        <text>L-seryl-[protein] + ATP = O-phospho-L-seryl-[protein] + ADP + H(+)</text>
        <dbReference type="Rhea" id="RHEA:17989"/>
        <dbReference type="Rhea" id="RHEA-COMP:9863"/>
        <dbReference type="Rhea" id="RHEA-COMP:11604"/>
        <dbReference type="ChEBI" id="CHEBI:15378"/>
        <dbReference type="ChEBI" id="CHEBI:29999"/>
        <dbReference type="ChEBI" id="CHEBI:30616"/>
        <dbReference type="ChEBI" id="CHEBI:83421"/>
        <dbReference type="ChEBI" id="CHEBI:456216"/>
        <dbReference type="EC" id="2.7.11.1"/>
    </reaction>
</comment>
<evidence type="ECO:0000256" key="11">
    <source>
        <dbReference type="SAM" id="MobiDB-lite"/>
    </source>
</evidence>
<gene>
    <name evidence="13" type="ORF">MANT1106_LOCUS15177</name>
</gene>
<dbReference type="SUPFAM" id="SSF56112">
    <property type="entry name" value="Protein kinase-like (PK-like)"/>
    <property type="match status" value="1"/>
</dbReference>
<feature type="binding site" evidence="9">
    <location>
        <position position="111"/>
    </location>
    <ligand>
        <name>ATP</name>
        <dbReference type="ChEBI" id="CHEBI:30616"/>
    </ligand>
</feature>
<evidence type="ECO:0000256" key="3">
    <source>
        <dbReference type="ARBA" id="ARBA00022679"/>
    </source>
</evidence>
<sequence length="352" mass="39073">MCDLLDSTRTLGVPAVQRSGGSFRMPGEARRGDERREDPCVSQSMYDGTGGSTISDCNLESDLSSDISSTHIANSNGRMSQYQLHTVIGNGKFSTVWRAIHLPTGAAVAVKRVQIYEIMDAKQRTDCINEVKLLQAAANHPNIITYRDSFIENNELVITLDFCDCGDLGGLIKERSDVGTPLTEGDLWSIFSQLCGAVSHMHSHRIMHRDIKPSNVFLSAHGVVKLGDLGLSRYFSSKTAQAQSMVGTPYYMSPECIRGQPYEWSSDTWSLGCLLYELGALRNPFFRTGLNYYTLGKLITSCEYDPLPSHASPELSQLVAAMLQQDAGKRPSLHDITRFAEKCQVKYRDVRR</sequence>
<dbReference type="PROSITE" id="PS00107">
    <property type="entry name" value="PROTEIN_KINASE_ATP"/>
    <property type="match status" value="1"/>
</dbReference>
<keyword evidence="5" id="KW-0418">Kinase</keyword>
<organism evidence="13">
    <name type="scientific">Mantoniella antarctica</name>
    <dbReference type="NCBI Taxonomy" id="81844"/>
    <lineage>
        <taxon>Eukaryota</taxon>
        <taxon>Viridiplantae</taxon>
        <taxon>Chlorophyta</taxon>
        <taxon>Mamiellophyceae</taxon>
        <taxon>Mamiellales</taxon>
        <taxon>Mamiellaceae</taxon>
        <taxon>Mantoniella</taxon>
    </lineage>
</organism>
<dbReference type="PANTHER" id="PTHR44899:SF3">
    <property type="entry name" value="SERINE_THREONINE-PROTEIN KINASE NEK1"/>
    <property type="match status" value="1"/>
</dbReference>
<evidence type="ECO:0000256" key="7">
    <source>
        <dbReference type="ARBA" id="ARBA00047899"/>
    </source>
</evidence>
<feature type="region of interest" description="Disordered" evidence="11">
    <location>
        <begin position="16"/>
        <end position="41"/>
    </location>
</feature>
<dbReference type="PROSITE" id="PS50011">
    <property type="entry name" value="PROTEIN_KINASE_DOM"/>
    <property type="match status" value="1"/>
</dbReference>
<comment type="catalytic activity">
    <reaction evidence="7">
        <text>L-threonyl-[protein] + ATP = O-phospho-L-threonyl-[protein] + ADP + H(+)</text>
        <dbReference type="Rhea" id="RHEA:46608"/>
        <dbReference type="Rhea" id="RHEA-COMP:11060"/>
        <dbReference type="Rhea" id="RHEA-COMP:11605"/>
        <dbReference type="ChEBI" id="CHEBI:15378"/>
        <dbReference type="ChEBI" id="CHEBI:30013"/>
        <dbReference type="ChEBI" id="CHEBI:30616"/>
        <dbReference type="ChEBI" id="CHEBI:61977"/>
        <dbReference type="ChEBI" id="CHEBI:456216"/>
        <dbReference type="EC" id="2.7.11.1"/>
    </reaction>
</comment>
<name>A0A7S0SRW3_9CHLO</name>
<keyword evidence="6 9" id="KW-0067">ATP-binding</keyword>
<evidence type="ECO:0000259" key="12">
    <source>
        <dbReference type="PROSITE" id="PS50011"/>
    </source>
</evidence>
<evidence type="ECO:0000256" key="10">
    <source>
        <dbReference type="RuleBase" id="RU000304"/>
    </source>
</evidence>
<dbReference type="InterPro" id="IPR008271">
    <property type="entry name" value="Ser/Thr_kinase_AS"/>
</dbReference>
<keyword evidence="4 9" id="KW-0547">Nucleotide-binding</keyword>
<evidence type="ECO:0000256" key="1">
    <source>
        <dbReference type="ARBA" id="ARBA00012513"/>
    </source>
</evidence>
<comment type="similarity">
    <text evidence="10">Belongs to the protein kinase superfamily.</text>
</comment>
<accession>A0A7S0SRW3</accession>
<keyword evidence="2 10" id="KW-0723">Serine/threonine-protein kinase</keyword>
<dbReference type="GO" id="GO:0004674">
    <property type="term" value="F:protein serine/threonine kinase activity"/>
    <property type="evidence" value="ECO:0007669"/>
    <property type="project" value="UniProtKB-KW"/>
</dbReference>
<evidence type="ECO:0000256" key="2">
    <source>
        <dbReference type="ARBA" id="ARBA00022527"/>
    </source>
</evidence>
<dbReference type="Gene3D" id="1.10.510.10">
    <property type="entry name" value="Transferase(Phosphotransferase) domain 1"/>
    <property type="match status" value="1"/>
</dbReference>
<evidence type="ECO:0000256" key="5">
    <source>
        <dbReference type="ARBA" id="ARBA00022777"/>
    </source>
</evidence>
<evidence type="ECO:0000313" key="13">
    <source>
        <dbReference type="EMBL" id="CAD8712490.1"/>
    </source>
</evidence>
<dbReference type="EMBL" id="HBFC01025100">
    <property type="protein sequence ID" value="CAD8712490.1"/>
    <property type="molecule type" value="Transcribed_RNA"/>
</dbReference>
<keyword evidence="3" id="KW-0808">Transferase</keyword>